<proteinExistence type="predicted"/>
<keyword evidence="1" id="KW-0812">Transmembrane</keyword>
<protein>
    <submittedName>
        <fullName evidence="2">Uncharacterized protein</fullName>
    </submittedName>
</protein>
<organism evidence="2 3">
    <name type="scientific">Stylosanthes scabra</name>
    <dbReference type="NCBI Taxonomy" id="79078"/>
    <lineage>
        <taxon>Eukaryota</taxon>
        <taxon>Viridiplantae</taxon>
        <taxon>Streptophyta</taxon>
        <taxon>Embryophyta</taxon>
        <taxon>Tracheophyta</taxon>
        <taxon>Spermatophyta</taxon>
        <taxon>Magnoliopsida</taxon>
        <taxon>eudicotyledons</taxon>
        <taxon>Gunneridae</taxon>
        <taxon>Pentapetalae</taxon>
        <taxon>rosids</taxon>
        <taxon>fabids</taxon>
        <taxon>Fabales</taxon>
        <taxon>Fabaceae</taxon>
        <taxon>Papilionoideae</taxon>
        <taxon>50 kb inversion clade</taxon>
        <taxon>dalbergioids sensu lato</taxon>
        <taxon>Dalbergieae</taxon>
        <taxon>Pterocarpus clade</taxon>
        <taxon>Stylosanthes</taxon>
    </lineage>
</organism>
<keyword evidence="1" id="KW-1133">Transmembrane helix</keyword>
<evidence type="ECO:0000313" key="3">
    <source>
        <dbReference type="Proteomes" id="UP001341840"/>
    </source>
</evidence>
<evidence type="ECO:0000313" key="2">
    <source>
        <dbReference type="EMBL" id="MED6150955.1"/>
    </source>
</evidence>
<name>A0ABU6TRA3_9FABA</name>
<evidence type="ECO:0000256" key="1">
    <source>
        <dbReference type="SAM" id="Phobius"/>
    </source>
</evidence>
<sequence length="169" mass="19274">MRGIKNIPKNSLNYLKLPNDPNGQSMLVSSTVPPSYWSNLGLQRGLALVRILEIPILSFIHFLPDATVRSRSGERASTRLALMLVLTFDRMSEACGYMVWTDSTRMAPRVPRDCAKRLAGARFPVPLIFGFLFSILAFHVLLSLPYAFLHPYKFEIHLQIHQCTKWEEI</sequence>
<accession>A0ABU6TRA3</accession>
<feature type="transmembrane region" description="Helical" evidence="1">
    <location>
        <begin position="127"/>
        <end position="149"/>
    </location>
</feature>
<comment type="caution">
    <text evidence="2">The sequence shown here is derived from an EMBL/GenBank/DDBJ whole genome shotgun (WGS) entry which is preliminary data.</text>
</comment>
<keyword evidence="1" id="KW-0472">Membrane</keyword>
<reference evidence="2 3" key="1">
    <citation type="journal article" date="2023" name="Plants (Basel)">
        <title>Bridging the Gap: Combining Genomics and Transcriptomics Approaches to Understand Stylosanthes scabra, an Orphan Legume from the Brazilian Caatinga.</title>
        <authorList>
            <person name="Ferreira-Neto J.R.C."/>
            <person name="da Silva M.D."/>
            <person name="Binneck E."/>
            <person name="de Melo N.F."/>
            <person name="da Silva R.H."/>
            <person name="de Melo A.L.T.M."/>
            <person name="Pandolfi V."/>
            <person name="Bustamante F.O."/>
            <person name="Brasileiro-Vidal A.C."/>
            <person name="Benko-Iseppon A.M."/>
        </authorList>
    </citation>
    <scope>NUCLEOTIDE SEQUENCE [LARGE SCALE GENOMIC DNA]</scope>
    <source>
        <tissue evidence="2">Leaves</tissue>
    </source>
</reference>
<dbReference type="Proteomes" id="UP001341840">
    <property type="component" value="Unassembled WGS sequence"/>
</dbReference>
<keyword evidence="3" id="KW-1185">Reference proteome</keyword>
<dbReference type="EMBL" id="JASCZI010091670">
    <property type="protein sequence ID" value="MED6150955.1"/>
    <property type="molecule type" value="Genomic_DNA"/>
</dbReference>
<gene>
    <name evidence="2" type="ORF">PIB30_077616</name>
</gene>